<name>A0AAW1RQ86_9CHLO</name>
<dbReference type="EMBL" id="JALJOS010000008">
    <property type="protein sequence ID" value="KAK9835472.1"/>
    <property type="molecule type" value="Genomic_DNA"/>
</dbReference>
<evidence type="ECO:0000256" key="1">
    <source>
        <dbReference type="SAM" id="MobiDB-lite"/>
    </source>
</evidence>
<proteinExistence type="predicted"/>
<reference evidence="3 4" key="1">
    <citation type="journal article" date="2024" name="Nat. Commun.">
        <title>Phylogenomics reveals the evolutionary origins of lichenization in chlorophyte algae.</title>
        <authorList>
            <person name="Puginier C."/>
            <person name="Libourel C."/>
            <person name="Otte J."/>
            <person name="Skaloud P."/>
            <person name="Haon M."/>
            <person name="Grisel S."/>
            <person name="Petersen M."/>
            <person name="Berrin J.G."/>
            <person name="Delaux P.M."/>
            <person name="Dal Grande F."/>
            <person name="Keller J."/>
        </authorList>
    </citation>
    <scope>NUCLEOTIDE SEQUENCE [LARGE SCALE GENOMIC DNA]</scope>
    <source>
        <strain evidence="3 4">SAG 2145</strain>
    </source>
</reference>
<feature type="compositionally biased region" description="Basic and acidic residues" evidence="1">
    <location>
        <begin position="26"/>
        <end position="38"/>
    </location>
</feature>
<gene>
    <name evidence="3" type="ORF">WJX74_000971</name>
</gene>
<organism evidence="3 4">
    <name type="scientific">Apatococcus lobatus</name>
    <dbReference type="NCBI Taxonomy" id="904363"/>
    <lineage>
        <taxon>Eukaryota</taxon>
        <taxon>Viridiplantae</taxon>
        <taxon>Chlorophyta</taxon>
        <taxon>core chlorophytes</taxon>
        <taxon>Trebouxiophyceae</taxon>
        <taxon>Chlorellales</taxon>
        <taxon>Chlorellaceae</taxon>
        <taxon>Apatococcus</taxon>
    </lineage>
</organism>
<feature type="compositionally biased region" description="Polar residues" evidence="1">
    <location>
        <begin position="64"/>
        <end position="77"/>
    </location>
</feature>
<dbReference type="AlphaFoldDB" id="A0AAW1RQ86"/>
<feature type="signal peptide" evidence="2">
    <location>
        <begin position="1"/>
        <end position="18"/>
    </location>
</feature>
<feature type="chain" id="PRO_5043643251" evidence="2">
    <location>
        <begin position="19"/>
        <end position="285"/>
    </location>
</feature>
<keyword evidence="4" id="KW-1185">Reference proteome</keyword>
<evidence type="ECO:0000313" key="4">
    <source>
        <dbReference type="Proteomes" id="UP001438707"/>
    </source>
</evidence>
<evidence type="ECO:0000313" key="3">
    <source>
        <dbReference type="EMBL" id="KAK9835472.1"/>
    </source>
</evidence>
<sequence>MVLCKLGALAALTAAAAARKFVQHRLEQEKRRKQHPDELPSTSSAQDPTVRPIIFDPLDEVFGSRQTTPTPRASAVQQAPGSNPNSASPPTSDTTCTTPPSSSSSSTSSSPPPSHAMCLYRSRCQAVRGLPSLWGRLDVCQDSLLLQSRGSELGAGAYYQAVHLLNVTLELAENVCATIASCLAAGKKAYGGPCPELQPLQRLLCLARHHLCTLQGLQHDCHTQRHLADCWVMNFKWRLTQHATPAHCQAMACSSRSWDQAQRLYYPTVPVRVLVSAACRRGQYF</sequence>
<feature type="compositionally biased region" description="Low complexity" evidence="1">
    <location>
        <begin position="79"/>
        <end position="109"/>
    </location>
</feature>
<feature type="region of interest" description="Disordered" evidence="1">
    <location>
        <begin position="26"/>
        <end position="113"/>
    </location>
</feature>
<dbReference type="Proteomes" id="UP001438707">
    <property type="component" value="Unassembled WGS sequence"/>
</dbReference>
<accession>A0AAW1RQ86</accession>
<evidence type="ECO:0000256" key="2">
    <source>
        <dbReference type="SAM" id="SignalP"/>
    </source>
</evidence>
<comment type="caution">
    <text evidence="3">The sequence shown here is derived from an EMBL/GenBank/DDBJ whole genome shotgun (WGS) entry which is preliminary data.</text>
</comment>
<protein>
    <submittedName>
        <fullName evidence="3">Uncharacterized protein</fullName>
    </submittedName>
</protein>
<keyword evidence="2" id="KW-0732">Signal</keyword>